<feature type="transmembrane region" description="Helical" evidence="9">
    <location>
        <begin position="53"/>
        <end position="70"/>
    </location>
</feature>
<dbReference type="Proteomes" id="UP000199412">
    <property type="component" value="Unassembled WGS sequence"/>
</dbReference>
<comment type="function">
    <text evidence="9">Part of the tripartite ATP-independent periplasmic (TRAP) transport system.</text>
</comment>
<reference evidence="11 12" key="1">
    <citation type="submission" date="2016-10" db="EMBL/GenBank/DDBJ databases">
        <authorList>
            <person name="de Groot N.N."/>
        </authorList>
    </citation>
    <scope>NUCLEOTIDE SEQUENCE [LARGE SCALE GENOMIC DNA]</scope>
    <source>
        <strain evidence="11 12">ATCC 700224</strain>
    </source>
</reference>
<keyword evidence="3" id="KW-1003">Cell membrane</keyword>
<dbReference type="Pfam" id="PF04290">
    <property type="entry name" value="DctQ"/>
    <property type="match status" value="1"/>
</dbReference>
<evidence type="ECO:0000313" key="12">
    <source>
        <dbReference type="Proteomes" id="UP000199412"/>
    </source>
</evidence>
<feature type="transmembrane region" description="Helical" evidence="9">
    <location>
        <begin position="21"/>
        <end position="47"/>
    </location>
</feature>
<feature type="transmembrane region" description="Helical" evidence="9">
    <location>
        <begin position="91"/>
        <end position="112"/>
    </location>
</feature>
<dbReference type="EMBL" id="FNAP01000002">
    <property type="protein sequence ID" value="SDD97260.1"/>
    <property type="molecule type" value="Genomic_DNA"/>
</dbReference>
<keyword evidence="4 9" id="KW-0997">Cell inner membrane</keyword>
<accession>A0A1G6Z3P8</accession>
<dbReference type="InterPro" id="IPR007387">
    <property type="entry name" value="TRAP_DctQ"/>
</dbReference>
<proteinExistence type="inferred from homology"/>
<organism evidence="11 12">
    <name type="scientific">Rhodospira trueperi</name>
    <dbReference type="NCBI Taxonomy" id="69960"/>
    <lineage>
        <taxon>Bacteria</taxon>
        <taxon>Pseudomonadati</taxon>
        <taxon>Pseudomonadota</taxon>
        <taxon>Alphaproteobacteria</taxon>
        <taxon>Rhodospirillales</taxon>
        <taxon>Rhodospirillaceae</taxon>
        <taxon>Rhodospira</taxon>
    </lineage>
</organism>
<dbReference type="RefSeq" id="WP_092782780.1">
    <property type="nucleotide sequence ID" value="NZ_FNAP01000002.1"/>
</dbReference>
<evidence type="ECO:0000256" key="7">
    <source>
        <dbReference type="ARBA" id="ARBA00023136"/>
    </source>
</evidence>
<name>A0A1G6Z3P8_9PROT</name>
<dbReference type="InterPro" id="IPR055348">
    <property type="entry name" value="DctQ"/>
</dbReference>
<protein>
    <recommendedName>
        <fullName evidence="9">TRAP transporter small permease protein</fullName>
    </recommendedName>
</protein>
<dbReference type="PANTHER" id="PTHR35011">
    <property type="entry name" value="2,3-DIKETO-L-GULONATE TRAP TRANSPORTER SMALL PERMEASE PROTEIN YIAM"/>
    <property type="match status" value="1"/>
</dbReference>
<keyword evidence="5 9" id="KW-0812">Transmembrane</keyword>
<dbReference type="GO" id="GO:0005886">
    <property type="term" value="C:plasma membrane"/>
    <property type="evidence" value="ECO:0007669"/>
    <property type="project" value="UniProtKB-SubCell"/>
</dbReference>
<dbReference type="GO" id="GO:0022857">
    <property type="term" value="F:transmembrane transporter activity"/>
    <property type="evidence" value="ECO:0007669"/>
    <property type="project" value="UniProtKB-UniRule"/>
</dbReference>
<evidence type="ECO:0000256" key="8">
    <source>
        <dbReference type="ARBA" id="ARBA00038436"/>
    </source>
</evidence>
<keyword evidence="2 9" id="KW-0813">Transport</keyword>
<evidence type="ECO:0000259" key="10">
    <source>
        <dbReference type="Pfam" id="PF04290"/>
    </source>
</evidence>
<dbReference type="PANTHER" id="PTHR35011:SF10">
    <property type="entry name" value="TRAP TRANSPORTER SMALL PERMEASE PROTEIN"/>
    <property type="match status" value="1"/>
</dbReference>
<dbReference type="OrthoDB" id="9797534at2"/>
<feature type="transmembrane region" description="Helical" evidence="9">
    <location>
        <begin position="132"/>
        <end position="153"/>
    </location>
</feature>
<keyword evidence="7 9" id="KW-0472">Membrane</keyword>
<comment type="similarity">
    <text evidence="8 9">Belongs to the TRAP transporter small permease family.</text>
</comment>
<feature type="domain" description="Tripartite ATP-independent periplasmic transporters DctQ component" evidence="10">
    <location>
        <begin position="30"/>
        <end position="160"/>
    </location>
</feature>
<evidence type="ECO:0000256" key="3">
    <source>
        <dbReference type="ARBA" id="ARBA00022475"/>
    </source>
</evidence>
<comment type="subcellular location">
    <subcellularLocation>
        <location evidence="1 9">Cell inner membrane</location>
        <topology evidence="1 9">Multi-pass membrane protein</topology>
    </subcellularLocation>
</comment>
<keyword evidence="6 9" id="KW-1133">Transmembrane helix</keyword>
<evidence type="ECO:0000256" key="2">
    <source>
        <dbReference type="ARBA" id="ARBA00022448"/>
    </source>
</evidence>
<keyword evidence="12" id="KW-1185">Reference proteome</keyword>
<comment type="subunit">
    <text evidence="9">The complex comprises the extracytoplasmic solute receptor protein and the two transmembrane proteins.</text>
</comment>
<dbReference type="GO" id="GO:0015740">
    <property type="term" value="P:C4-dicarboxylate transport"/>
    <property type="evidence" value="ECO:0007669"/>
    <property type="project" value="TreeGrafter"/>
</dbReference>
<evidence type="ECO:0000256" key="9">
    <source>
        <dbReference type="RuleBase" id="RU369079"/>
    </source>
</evidence>
<evidence type="ECO:0000256" key="1">
    <source>
        <dbReference type="ARBA" id="ARBA00004429"/>
    </source>
</evidence>
<sequence>MVPVFTALARALDRFYQVCGLISAALLVTLTLLILASIVSRIAGVYLGGVTEFAGYAMAAGAFFGMPYAFRSGGHIRVSLLISNLSGRARWAFELWARGVIAAATGYLAFYLCRLVYYSYIFGDVSEGGDAIPLWIPQVPMAAGAVCFAVSTLDSFLRAIVEGEYSLTAPEAEGGRE</sequence>
<dbReference type="AlphaFoldDB" id="A0A1G6Z3P8"/>
<evidence type="ECO:0000256" key="4">
    <source>
        <dbReference type="ARBA" id="ARBA00022519"/>
    </source>
</evidence>
<evidence type="ECO:0000256" key="6">
    <source>
        <dbReference type="ARBA" id="ARBA00022989"/>
    </source>
</evidence>
<evidence type="ECO:0000256" key="5">
    <source>
        <dbReference type="ARBA" id="ARBA00022692"/>
    </source>
</evidence>
<gene>
    <name evidence="11" type="ORF">SAMN05421720_102238</name>
</gene>
<evidence type="ECO:0000313" key="11">
    <source>
        <dbReference type="EMBL" id="SDD97260.1"/>
    </source>
</evidence>
<dbReference type="STRING" id="69960.SAMN05421720_102238"/>